<sequence length="537" mass="58055">MAFSIARCSSKVARLGTIQQKLWLHTSPAFQSAEISAILEERILGAAPKADLEETGRVLSIGDGIARVYGLKNIQAEEMVEFSAGLKGMALNLEPDNVGVVVFGNDKLIKEGDIVKRTGAIVDVPIGDELLGRVVDALGNPIDGKGAFKGGKRARVGVKAPGIIPRVSVREPMQTGIKAVDSLVPIGRGQRELIIGDRQTGKTSVAIDTIINQKRFNDAGDEKKKLYCIYVAIGQKRSTVAQIVKRLTDADAMKYTIVVSATASDAAPLQYLAPYSGCAMGEHFRDNGKHALIIFDDLSKQAVAYRQMSLLLRRPPGREAYPGDVFYLHSRLLERAAKMNETHGGGSLTALPIIETQAGDVSAYIPTNVISITDGQIFLETELFYKGIRPAINVGLSVSRVGSAAQTKAMKQVAGSMKLELAQYREVAAFAQFGSDLDASTQQLLNRGVRLTELLKQGQYVPMAIEEQVAVIYCGVRGHIDKLDPAKITAFEKSFLEHIKASHQDVLKSIATEGKLSEGTDAKLKKIVTDFMATFQG</sequence>
<dbReference type="GO" id="GO:0005739">
    <property type="term" value="C:mitochondrion"/>
    <property type="evidence" value="ECO:0007669"/>
    <property type="project" value="UniProtKB-ARBA"/>
</dbReference>
<dbReference type="HAMAP" id="MF_01346">
    <property type="entry name" value="ATP_synth_alpha_bact"/>
    <property type="match status" value="1"/>
</dbReference>
<dbReference type="InterPro" id="IPR000793">
    <property type="entry name" value="ATP_synth_asu_C"/>
</dbReference>
<dbReference type="CDD" id="cd18113">
    <property type="entry name" value="ATP-synt_F1_alpha_C"/>
    <property type="match status" value="1"/>
</dbReference>
<dbReference type="InterPro" id="IPR004100">
    <property type="entry name" value="ATPase_F1/V1/A1_a/bsu_N"/>
</dbReference>
<keyword evidence="17" id="KW-1185">Reference proteome</keyword>
<organism evidence="16 17">
    <name type="scientific">Folsomia candida</name>
    <name type="common">Springtail</name>
    <dbReference type="NCBI Taxonomy" id="158441"/>
    <lineage>
        <taxon>Eukaryota</taxon>
        <taxon>Metazoa</taxon>
        <taxon>Ecdysozoa</taxon>
        <taxon>Arthropoda</taxon>
        <taxon>Hexapoda</taxon>
        <taxon>Collembola</taxon>
        <taxon>Entomobryomorpha</taxon>
        <taxon>Isotomoidea</taxon>
        <taxon>Isotomidae</taxon>
        <taxon>Proisotominae</taxon>
        <taxon>Folsomia</taxon>
    </lineage>
</organism>
<evidence type="ECO:0000256" key="2">
    <source>
        <dbReference type="ARBA" id="ARBA00008936"/>
    </source>
</evidence>
<protein>
    <recommendedName>
        <fullName evidence="12">ATP synthase subunit alpha</fullName>
    </recommendedName>
</protein>
<evidence type="ECO:0000313" key="16">
    <source>
        <dbReference type="EMBL" id="OXA46738.1"/>
    </source>
</evidence>
<dbReference type="SUPFAM" id="SSF47917">
    <property type="entry name" value="C-terminal domain of alpha and beta subunits of F1 ATP synthase"/>
    <property type="match status" value="1"/>
</dbReference>
<comment type="function">
    <text evidence="12">Produces ATP from ADP in the presence of a proton gradient across the membrane.</text>
</comment>
<evidence type="ECO:0000256" key="3">
    <source>
        <dbReference type="ARBA" id="ARBA00022448"/>
    </source>
</evidence>
<comment type="similarity">
    <text evidence="2 11">Belongs to the ATPase alpha/beta chains family.</text>
</comment>
<comment type="subcellular location">
    <subcellularLocation>
        <location evidence="1">Membrane</location>
    </subcellularLocation>
</comment>
<dbReference type="CDD" id="cd01132">
    <property type="entry name" value="F1-ATPase_alpha_CD"/>
    <property type="match status" value="1"/>
</dbReference>
<dbReference type="PANTHER" id="PTHR48082">
    <property type="entry name" value="ATP SYNTHASE SUBUNIT ALPHA, MITOCHONDRIAL"/>
    <property type="match status" value="1"/>
</dbReference>
<dbReference type="SUPFAM" id="SSF50615">
    <property type="entry name" value="N-terminal domain of alpha and beta subunits of F1 ATP synthase"/>
    <property type="match status" value="1"/>
</dbReference>
<keyword evidence="6 12" id="KW-0067">ATP-binding</keyword>
<dbReference type="Proteomes" id="UP000198287">
    <property type="component" value="Unassembled WGS sequence"/>
</dbReference>
<dbReference type="Pfam" id="PF00006">
    <property type="entry name" value="ATP-synt_ab"/>
    <property type="match status" value="1"/>
</dbReference>
<dbReference type="AlphaFoldDB" id="A0A226DNZ4"/>
<evidence type="ECO:0000256" key="12">
    <source>
        <dbReference type="RuleBase" id="RU003551"/>
    </source>
</evidence>
<dbReference type="InterPro" id="IPR023366">
    <property type="entry name" value="ATP_synth_asu-like_sf"/>
</dbReference>
<dbReference type="FunFam" id="2.40.30.20:FF:000001">
    <property type="entry name" value="ATP synthase subunit alpha"/>
    <property type="match status" value="1"/>
</dbReference>
<dbReference type="FunFam" id="3.40.50.300:FF:002432">
    <property type="entry name" value="ATP synthase subunit alpha, mitochondrial"/>
    <property type="match status" value="1"/>
</dbReference>
<dbReference type="GO" id="GO:0046933">
    <property type="term" value="F:proton-transporting ATP synthase activity, rotational mechanism"/>
    <property type="evidence" value="ECO:0007669"/>
    <property type="project" value="InterPro"/>
</dbReference>
<dbReference type="SUPFAM" id="SSF52540">
    <property type="entry name" value="P-loop containing nucleoside triphosphate hydrolases"/>
    <property type="match status" value="1"/>
</dbReference>
<feature type="domain" description="ATPase F1/V1/A1 complex alpha/beta subunit nucleotide-binding" evidence="13">
    <location>
        <begin position="176"/>
        <end position="399"/>
    </location>
</feature>
<evidence type="ECO:0000259" key="15">
    <source>
        <dbReference type="Pfam" id="PF02874"/>
    </source>
</evidence>
<evidence type="ECO:0000256" key="8">
    <source>
        <dbReference type="ARBA" id="ARBA00023136"/>
    </source>
</evidence>
<dbReference type="PROSITE" id="PS00152">
    <property type="entry name" value="ATPASE_ALPHA_BETA"/>
    <property type="match status" value="1"/>
</dbReference>
<dbReference type="NCBIfam" id="NF009884">
    <property type="entry name" value="PRK13343.1"/>
    <property type="match status" value="1"/>
</dbReference>
<feature type="domain" description="ATPase F1/V1/A1 complex alpha/beta subunit N-terminal" evidence="15">
    <location>
        <begin position="53"/>
        <end position="119"/>
    </location>
</feature>
<keyword evidence="7 11" id="KW-0406">Ion transport</keyword>
<dbReference type="OMA" id="INQRDNW"/>
<dbReference type="STRING" id="158441.A0A226DNZ4"/>
<evidence type="ECO:0000256" key="4">
    <source>
        <dbReference type="ARBA" id="ARBA00022741"/>
    </source>
</evidence>
<dbReference type="InterPro" id="IPR020003">
    <property type="entry name" value="ATPase_a/bsu_AS"/>
</dbReference>
<dbReference type="PANTHER" id="PTHR48082:SF2">
    <property type="entry name" value="ATP SYNTHASE SUBUNIT ALPHA, MITOCHONDRIAL"/>
    <property type="match status" value="1"/>
</dbReference>
<evidence type="ECO:0000259" key="14">
    <source>
        <dbReference type="Pfam" id="PF00306"/>
    </source>
</evidence>
<dbReference type="OrthoDB" id="9805536at2759"/>
<evidence type="ECO:0000313" key="17">
    <source>
        <dbReference type="Proteomes" id="UP000198287"/>
    </source>
</evidence>
<evidence type="ECO:0000256" key="6">
    <source>
        <dbReference type="ARBA" id="ARBA00022840"/>
    </source>
</evidence>
<dbReference type="InterPro" id="IPR033732">
    <property type="entry name" value="ATP_synth_F1_a_nt-bd_dom"/>
</dbReference>
<dbReference type="CDD" id="cd18116">
    <property type="entry name" value="ATP-synt_F1_alpha_N"/>
    <property type="match status" value="1"/>
</dbReference>
<dbReference type="GO" id="GO:0045259">
    <property type="term" value="C:proton-transporting ATP synthase complex"/>
    <property type="evidence" value="ECO:0007669"/>
    <property type="project" value="UniProtKB-KW"/>
</dbReference>
<dbReference type="PIRSF" id="PIRSF039088">
    <property type="entry name" value="F_ATPase_subunit_alpha"/>
    <property type="match status" value="1"/>
</dbReference>
<dbReference type="Gene3D" id="1.20.150.20">
    <property type="entry name" value="ATP synthase alpha/beta chain, C-terminal domain"/>
    <property type="match status" value="1"/>
</dbReference>
<dbReference type="InterPro" id="IPR000194">
    <property type="entry name" value="ATPase_F1/V1/A1_a/bsu_nucl-bd"/>
</dbReference>
<evidence type="ECO:0000256" key="11">
    <source>
        <dbReference type="RuleBase" id="RU000339"/>
    </source>
</evidence>
<dbReference type="InterPro" id="IPR038376">
    <property type="entry name" value="ATP_synth_asu_C_sf"/>
</dbReference>
<dbReference type="Pfam" id="PF02874">
    <property type="entry name" value="ATP-synt_ab_N"/>
    <property type="match status" value="1"/>
</dbReference>
<evidence type="ECO:0000256" key="7">
    <source>
        <dbReference type="ARBA" id="ARBA00023065"/>
    </source>
</evidence>
<feature type="domain" description="ATP synthase alpha subunit C-terminal" evidence="14">
    <location>
        <begin position="406"/>
        <end position="531"/>
    </location>
</feature>
<keyword evidence="10 12" id="KW-0066">ATP synthesis</keyword>
<dbReference type="InterPro" id="IPR005294">
    <property type="entry name" value="ATP_synth_F1_asu"/>
</dbReference>
<dbReference type="Gene3D" id="3.40.50.300">
    <property type="entry name" value="P-loop containing nucleotide triphosphate hydrolases"/>
    <property type="match status" value="1"/>
</dbReference>
<name>A0A226DNZ4_FOLCA</name>
<dbReference type="GO" id="GO:0005524">
    <property type="term" value="F:ATP binding"/>
    <property type="evidence" value="ECO:0007669"/>
    <property type="project" value="UniProtKB-KW"/>
</dbReference>
<evidence type="ECO:0000256" key="9">
    <source>
        <dbReference type="ARBA" id="ARBA00023196"/>
    </source>
</evidence>
<dbReference type="Pfam" id="PF00306">
    <property type="entry name" value="ATP-synt_ab_C"/>
    <property type="match status" value="1"/>
</dbReference>
<keyword evidence="4 12" id="KW-0547">Nucleotide-binding</keyword>
<dbReference type="FunFam" id="1.20.150.20:FF:000001">
    <property type="entry name" value="ATP synthase subunit alpha"/>
    <property type="match status" value="1"/>
</dbReference>
<keyword evidence="9 12" id="KW-0139">CF(1)</keyword>
<dbReference type="InterPro" id="IPR036121">
    <property type="entry name" value="ATPase_F1/V1/A1_a/bsu_N_sf"/>
</dbReference>
<proteinExistence type="inferred from homology"/>
<dbReference type="NCBIfam" id="TIGR00962">
    <property type="entry name" value="atpA"/>
    <property type="match status" value="1"/>
</dbReference>
<evidence type="ECO:0000256" key="5">
    <source>
        <dbReference type="ARBA" id="ARBA00022781"/>
    </source>
</evidence>
<keyword evidence="3 11" id="KW-0813">Transport</keyword>
<dbReference type="InterPro" id="IPR027417">
    <property type="entry name" value="P-loop_NTPase"/>
</dbReference>
<reference evidence="16 17" key="1">
    <citation type="submission" date="2015-12" db="EMBL/GenBank/DDBJ databases">
        <title>The genome of Folsomia candida.</title>
        <authorList>
            <person name="Faddeeva A."/>
            <person name="Derks M.F."/>
            <person name="Anvar Y."/>
            <person name="Smit S."/>
            <person name="Van Straalen N."/>
            <person name="Roelofs D."/>
        </authorList>
    </citation>
    <scope>NUCLEOTIDE SEQUENCE [LARGE SCALE GENOMIC DNA]</scope>
    <source>
        <strain evidence="16 17">VU population</strain>
        <tissue evidence="16">Whole body</tissue>
    </source>
</reference>
<keyword evidence="8" id="KW-0472">Membrane</keyword>
<dbReference type="EMBL" id="LNIX01000014">
    <property type="protein sequence ID" value="OXA46738.1"/>
    <property type="molecule type" value="Genomic_DNA"/>
</dbReference>
<evidence type="ECO:0000256" key="1">
    <source>
        <dbReference type="ARBA" id="ARBA00004370"/>
    </source>
</evidence>
<accession>A0A226DNZ4</accession>
<dbReference type="GO" id="GO:0043531">
    <property type="term" value="F:ADP binding"/>
    <property type="evidence" value="ECO:0007669"/>
    <property type="project" value="TreeGrafter"/>
</dbReference>
<dbReference type="Gene3D" id="2.40.30.20">
    <property type="match status" value="1"/>
</dbReference>
<keyword evidence="5 11" id="KW-0375">Hydrogen ion transport</keyword>
<evidence type="ECO:0000259" key="13">
    <source>
        <dbReference type="Pfam" id="PF00006"/>
    </source>
</evidence>
<gene>
    <name evidence="16" type="ORF">Fcan01_18245</name>
</gene>
<evidence type="ECO:0000256" key="10">
    <source>
        <dbReference type="ARBA" id="ARBA00023310"/>
    </source>
</evidence>
<comment type="caution">
    <text evidence="16">The sequence shown here is derived from an EMBL/GenBank/DDBJ whole genome shotgun (WGS) entry which is preliminary data.</text>
</comment>